<sequence>MSNPFVIEVSDVPTGLSEPVEATGLSPVRWGGNMLAVEENTPVEVHGTVSNLGEAVLINAQVQAAATGTCSLCLQDIQTTFDYTINDVFGFTEDFISGDDAEDEDDEPLLVKDGTIDITQLVLDEAGLNAPFSPVCEDFGQHCVEETPTPAGTVDGALAVGGESARPEGLDGEDADEEPIDPRWAALKKFTVDDQESK</sequence>
<accession>A0ABQ6VFW2</accession>
<reference evidence="2 3" key="1">
    <citation type="submission" date="2019-10" db="EMBL/GenBank/DDBJ databases">
        <title>Corynebacterium sp novel species isolated from the respiratory tract of Marmot.</title>
        <authorList>
            <person name="Zhang G."/>
        </authorList>
    </citation>
    <scope>NUCLEOTIDE SEQUENCE [LARGE SCALE GENOMIC DNA]</scope>
    <source>
        <strain evidence="2 3">336</strain>
    </source>
</reference>
<dbReference type="InterPro" id="IPR003772">
    <property type="entry name" value="YceD"/>
</dbReference>
<name>A0ABQ6VFW2_9CORY</name>
<comment type="caution">
    <text evidence="2">The sequence shown here is derived from an EMBL/GenBank/DDBJ whole genome shotgun (WGS) entry which is preliminary data.</text>
</comment>
<evidence type="ECO:0000256" key="1">
    <source>
        <dbReference type="SAM" id="MobiDB-lite"/>
    </source>
</evidence>
<gene>
    <name evidence="2" type="ORF">F8377_04000</name>
</gene>
<keyword evidence="3" id="KW-1185">Reference proteome</keyword>
<dbReference type="RefSeq" id="WP_151844050.1">
    <property type="nucleotide sequence ID" value="NZ_WBZJ01000001.1"/>
</dbReference>
<protein>
    <submittedName>
        <fullName evidence="2">DUF177 domain-containing protein</fullName>
    </submittedName>
</protein>
<dbReference type="EMBL" id="WBZJ01000001">
    <property type="protein sequence ID" value="KAB3523307.1"/>
    <property type="molecule type" value="Genomic_DNA"/>
</dbReference>
<feature type="region of interest" description="Disordered" evidence="1">
    <location>
        <begin position="150"/>
        <end position="179"/>
    </location>
</feature>
<organism evidence="2 3">
    <name type="scientific">Corynebacterium zhongnanshanii</name>
    <dbReference type="NCBI Taxonomy" id="2768834"/>
    <lineage>
        <taxon>Bacteria</taxon>
        <taxon>Bacillati</taxon>
        <taxon>Actinomycetota</taxon>
        <taxon>Actinomycetes</taxon>
        <taxon>Mycobacteriales</taxon>
        <taxon>Corynebacteriaceae</taxon>
        <taxon>Corynebacterium</taxon>
    </lineage>
</organism>
<evidence type="ECO:0000313" key="2">
    <source>
        <dbReference type="EMBL" id="KAB3523307.1"/>
    </source>
</evidence>
<evidence type="ECO:0000313" key="3">
    <source>
        <dbReference type="Proteomes" id="UP000436181"/>
    </source>
</evidence>
<proteinExistence type="predicted"/>
<feature type="compositionally biased region" description="Acidic residues" evidence="1">
    <location>
        <begin position="170"/>
        <end position="179"/>
    </location>
</feature>
<dbReference type="Pfam" id="PF02620">
    <property type="entry name" value="YceD"/>
    <property type="match status" value="1"/>
</dbReference>
<dbReference type="Proteomes" id="UP000436181">
    <property type="component" value="Unassembled WGS sequence"/>
</dbReference>